<accession>A0A0R2FD08</accession>
<dbReference type="AlphaFoldDB" id="A0A0R2FD08"/>
<dbReference type="InterPro" id="IPR036165">
    <property type="entry name" value="YefM-like_sf"/>
</dbReference>
<gene>
    <name evidence="2" type="ORF">H7R52_09545</name>
</gene>
<dbReference type="Proteomes" id="UP000650485">
    <property type="component" value="Unassembled WGS sequence"/>
</dbReference>
<proteinExistence type="inferred from homology"/>
<comment type="caution">
    <text evidence="2">The sequence shown here is derived from an EMBL/GenBank/DDBJ whole genome shotgun (WGS) entry which is preliminary data.</text>
</comment>
<organism evidence="2 3">
    <name type="scientific">Weissella confusa</name>
    <name type="common">Lactobacillus confusus</name>
    <dbReference type="NCBI Taxonomy" id="1583"/>
    <lineage>
        <taxon>Bacteria</taxon>
        <taxon>Bacillati</taxon>
        <taxon>Bacillota</taxon>
        <taxon>Bacilli</taxon>
        <taxon>Lactobacillales</taxon>
        <taxon>Lactobacillaceae</taxon>
        <taxon>Weissella</taxon>
    </lineage>
</organism>
<dbReference type="SUPFAM" id="SSF143120">
    <property type="entry name" value="YefM-like"/>
    <property type="match status" value="1"/>
</dbReference>
<evidence type="ECO:0000256" key="1">
    <source>
        <dbReference type="ARBA" id="ARBA00009981"/>
    </source>
</evidence>
<dbReference type="OrthoDB" id="9775494at2"/>
<evidence type="ECO:0000313" key="3">
    <source>
        <dbReference type="Proteomes" id="UP000650485"/>
    </source>
</evidence>
<dbReference type="Gene3D" id="3.40.1620.10">
    <property type="entry name" value="YefM-like domain"/>
    <property type="match status" value="1"/>
</dbReference>
<protein>
    <submittedName>
        <fullName evidence="2">Type II toxin-antitoxin system Phd/YefM family antitoxin</fullName>
    </submittedName>
</protein>
<name>A0A0R2FD08_WEICO</name>
<comment type="similarity">
    <text evidence="1">Belongs to the phD/YefM antitoxin family.</text>
</comment>
<dbReference type="EMBL" id="JACSZT010000007">
    <property type="protein sequence ID" value="MBC6498918.1"/>
    <property type="molecule type" value="Genomic_DNA"/>
</dbReference>
<dbReference type="RefSeq" id="WP_056973496.1">
    <property type="nucleotide sequence ID" value="NZ_BJZE01000006.1"/>
</dbReference>
<evidence type="ECO:0000313" key="2">
    <source>
        <dbReference type="EMBL" id="MBC6498918.1"/>
    </source>
</evidence>
<sequence length="78" mass="9114">MKKLTVDFAQAHLFDLLRDVTERKVAYEIETDEQESVVMLPTSEYNRMKEALYLGENNVLRTVISRMETAIDADFEEI</sequence>
<reference evidence="2" key="1">
    <citation type="submission" date="2020-08" db="EMBL/GenBank/DDBJ databases">
        <title>Complete genome sequence of Weissella confusa strain FS54 provides insights into metabolic potential.</title>
        <authorList>
            <person name="Fhoula I."/>
            <person name="Najjari A."/>
            <person name="Lekired A."/>
            <person name="Bessrour-Aouam N."/>
            <person name="Jaballah S."/>
            <person name="Klibi N."/>
            <person name="Ouzari H.-I."/>
        </authorList>
    </citation>
    <scope>NUCLEOTIDE SEQUENCE</scope>
    <source>
        <strain evidence="2">FS54</strain>
    </source>
</reference>